<comment type="caution">
    <text evidence="4">The sequence shown here is derived from an EMBL/GenBank/DDBJ whole genome shotgun (WGS) entry which is preliminary data.</text>
</comment>
<organism evidence="4 5">
    <name type="scientific">Rhodococcus pyridinivorans KG-16</name>
    <dbReference type="NCBI Taxonomy" id="1441730"/>
    <lineage>
        <taxon>Bacteria</taxon>
        <taxon>Bacillati</taxon>
        <taxon>Actinomycetota</taxon>
        <taxon>Actinomycetes</taxon>
        <taxon>Mycobacteriales</taxon>
        <taxon>Nocardiaceae</taxon>
        <taxon>Rhodococcus</taxon>
    </lineage>
</organism>
<dbReference type="PANTHER" id="PTHR43646">
    <property type="entry name" value="GLYCOSYLTRANSFERASE"/>
    <property type="match status" value="1"/>
</dbReference>
<reference evidence="4 5" key="2">
    <citation type="journal article" date="2016" name="Genome Announc.">
        <title>Draft Genome Sequence of a Versatile Hydrocarbon-Degrading Bacterium, Rhodococcus pyridinivorans Strain KG-16, Collected from Oil Fields in India.</title>
        <authorList>
            <person name="Aggarwal R.K."/>
            <person name="Dawar C."/>
            <person name="Phanindranath R."/>
            <person name="Mutnuri L."/>
            <person name="Dayal A.M."/>
        </authorList>
    </citation>
    <scope>NUCLEOTIDE SEQUENCE [LARGE SCALE GENOMIC DNA]</scope>
    <source>
        <strain evidence="4 5">KG-16</strain>
    </source>
</reference>
<proteinExistence type="predicted"/>
<reference evidence="5" key="1">
    <citation type="submission" date="2015-01" db="EMBL/GenBank/DDBJ databases">
        <title>Draft genome sequence of Rhodococcus pyridinivorans strain KG-16, a hydrocarbon-degrading bacterium.</title>
        <authorList>
            <person name="Aggarwal R.K."/>
            <person name="Dawar C."/>
        </authorList>
    </citation>
    <scope>NUCLEOTIDE SEQUENCE [LARGE SCALE GENOMIC DNA]</scope>
    <source>
        <strain evidence="5">KG-16</strain>
    </source>
</reference>
<feature type="compositionally biased region" description="Polar residues" evidence="1">
    <location>
        <begin position="1"/>
        <end position="19"/>
    </location>
</feature>
<keyword evidence="2" id="KW-1133">Transmembrane helix</keyword>
<dbReference type="PATRIC" id="fig|1441730.3.peg.968"/>
<name>A0A0V9URQ6_9NOCA</name>
<feature type="region of interest" description="Disordered" evidence="1">
    <location>
        <begin position="1"/>
        <end position="22"/>
    </location>
</feature>
<evidence type="ECO:0000313" key="5">
    <source>
        <dbReference type="Proteomes" id="UP000053060"/>
    </source>
</evidence>
<protein>
    <submittedName>
        <fullName evidence="4">Glycosyl transferase family 2</fullName>
    </submittedName>
</protein>
<keyword evidence="2" id="KW-0472">Membrane</keyword>
<dbReference type="EMBL" id="AZXY01000001">
    <property type="protein sequence ID" value="KSZ60692.1"/>
    <property type="molecule type" value="Genomic_DNA"/>
</dbReference>
<dbReference type="NCBIfam" id="TIGR03965">
    <property type="entry name" value="mycofact_glyco"/>
    <property type="match status" value="1"/>
</dbReference>
<dbReference type="InterPro" id="IPR029044">
    <property type="entry name" value="Nucleotide-diphossugar_trans"/>
</dbReference>
<dbReference type="PANTHER" id="PTHR43646:SF6">
    <property type="entry name" value="PRE-MYCOFACTOCIN GLYCOSYLTRANSFERASE"/>
    <property type="match status" value="1"/>
</dbReference>
<dbReference type="Gene3D" id="3.90.550.10">
    <property type="entry name" value="Spore Coat Polysaccharide Biosynthesis Protein SpsA, Chain A"/>
    <property type="match status" value="1"/>
</dbReference>
<accession>A0A0V9URQ6</accession>
<dbReference type="InterPro" id="IPR023981">
    <property type="entry name" value="MftF"/>
</dbReference>
<evidence type="ECO:0000256" key="1">
    <source>
        <dbReference type="SAM" id="MobiDB-lite"/>
    </source>
</evidence>
<feature type="domain" description="Glycosyltransferase 2-like" evidence="3">
    <location>
        <begin position="101"/>
        <end position="253"/>
    </location>
</feature>
<evidence type="ECO:0000256" key="2">
    <source>
        <dbReference type="SAM" id="Phobius"/>
    </source>
</evidence>
<dbReference type="RefSeq" id="WP_060650759.1">
    <property type="nucleotide sequence ID" value="NZ_AZXY01000001.1"/>
</dbReference>
<keyword evidence="2" id="KW-0812">Transmembrane</keyword>
<gene>
    <name evidence="4" type="ORF">Z045_04630</name>
</gene>
<keyword evidence="4" id="KW-0808">Transferase</keyword>
<dbReference type="InterPro" id="IPR001173">
    <property type="entry name" value="Glyco_trans_2-like"/>
</dbReference>
<evidence type="ECO:0000313" key="4">
    <source>
        <dbReference type="EMBL" id="KSZ60692.1"/>
    </source>
</evidence>
<dbReference type="Pfam" id="PF00535">
    <property type="entry name" value="Glycos_transf_2"/>
    <property type="match status" value="1"/>
</dbReference>
<sequence>MSRAITPQATSPEAAQPSATRLPDGFGVRIDARVRSFAGGRVLVGGSPTRMLTLAPAAVAMIDEDFVEVVDAQSAAVARRLLDSGIGNPRPTKLPPSSAVTVVVPVKDNPSGLARLLAAVEGHEVVVVDDGSEKPVEAPERGRVRVIRHETSRGPAAARNTGLQQVTTEFVAFLDSDVVPQLGWLERSLGHFTDPAVALVAPRIVALEPDSSALAKYEHARSSLDLGSRESAVVAGGPVSYVPSAALLVRRDALVACGGFDETMHVAEDVDLCRRLQTSGWRLRYEPISRVAHDHRTRFRTWLTRKAFYGTGAAPLAERHPGSVPPMVMSIWTLLACVAIASFTRVGVIAAVLTQVVTFVRLRRMFSELDRPDRIAALLTAQGFAGGLWQVASAVCRHYWPVTVVAAVFSRKVRRAVLACAVAEGIWDWKTQRESGGLDPVRYLLYKRLDDLAYGAGLWKGALDARTAAALVPDIRK</sequence>
<dbReference type="GO" id="GO:0016740">
    <property type="term" value="F:transferase activity"/>
    <property type="evidence" value="ECO:0007669"/>
    <property type="project" value="UniProtKB-KW"/>
</dbReference>
<dbReference type="AlphaFoldDB" id="A0A0V9URQ6"/>
<feature type="transmembrane region" description="Helical" evidence="2">
    <location>
        <begin position="331"/>
        <end position="360"/>
    </location>
</feature>
<dbReference type="SUPFAM" id="SSF53448">
    <property type="entry name" value="Nucleotide-diphospho-sugar transferases"/>
    <property type="match status" value="1"/>
</dbReference>
<evidence type="ECO:0000259" key="3">
    <source>
        <dbReference type="Pfam" id="PF00535"/>
    </source>
</evidence>
<dbReference type="Proteomes" id="UP000053060">
    <property type="component" value="Unassembled WGS sequence"/>
</dbReference>